<evidence type="ECO:0000256" key="1">
    <source>
        <dbReference type="ARBA" id="ARBA00004651"/>
    </source>
</evidence>
<protein>
    <submittedName>
        <fullName evidence="10">Uncharacterized inner membrane protein RarD</fullName>
    </submittedName>
</protein>
<dbReference type="InterPro" id="IPR037185">
    <property type="entry name" value="EmrE-like"/>
</dbReference>
<evidence type="ECO:0000256" key="2">
    <source>
        <dbReference type="ARBA" id="ARBA00007362"/>
    </source>
</evidence>
<feature type="transmembrane region" description="Helical" evidence="8">
    <location>
        <begin position="127"/>
        <end position="143"/>
    </location>
</feature>
<gene>
    <name evidence="10" type="ORF">AVDCRST_MAG34-1865</name>
</gene>
<evidence type="ECO:0000313" key="10">
    <source>
        <dbReference type="EMBL" id="CAA9352603.1"/>
    </source>
</evidence>
<comment type="subcellular location">
    <subcellularLocation>
        <location evidence="1">Cell membrane</location>
        <topology evidence="1">Multi-pass membrane protein</topology>
    </subcellularLocation>
</comment>
<dbReference type="InterPro" id="IPR004626">
    <property type="entry name" value="RarD"/>
</dbReference>
<accession>A0A6J4M8J1</accession>
<dbReference type="Pfam" id="PF00892">
    <property type="entry name" value="EamA"/>
    <property type="match status" value="2"/>
</dbReference>
<sequence length="303" mass="32287">MAEARKGFLFGLAAYGLWGLLPLYWPLLEPAGALELLAHRTVWSAVVMVLLVVLLRRGRQLRAVLRSSRQRRLLVVAAAVVSVNQGTFIWAVSNGHVVETSLGYFMNPLVTVVFGVVLLAERLRRTQWVALGLAATAVVGLAVDYGRPPWVALALAFSFATYGLVKKRAGAGAIEGLTIETLVSAPVAVGFLVWLSIQGQAQALAGGPGHVALLTTSGVVTALPLLLFGAAATRVPLSTLGLLQYVAPTMHFLLGVLVFGEPMPATRWLGFALIWVALALFSVDSLRRHRAARLELAAATVKA</sequence>
<dbReference type="EMBL" id="CADCUI010000040">
    <property type="protein sequence ID" value="CAA9352603.1"/>
    <property type="molecule type" value="Genomic_DNA"/>
</dbReference>
<keyword evidence="6 8" id="KW-1133">Transmembrane helix</keyword>
<keyword evidence="3" id="KW-0813">Transport</keyword>
<name>A0A6J4M8J1_9ACTN</name>
<feature type="transmembrane region" description="Helical" evidence="8">
    <location>
        <begin position="149"/>
        <end position="165"/>
    </location>
</feature>
<evidence type="ECO:0000256" key="6">
    <source>
        <dbReference type="ARBA" id="ARBA00022989"/>
    </source>
</evidence>
<keyword evidence="7 8" id="KW-0472">Membrane</keyword>
<reference evidence="10" key="1">
    <citation type="submission" date="2020-02" db="EMBL/GenBank/DDBJ databases">
        <authorList>
            <person name="Meier V. D."/>
        </authorList>
    </citation>
    <scope>NUCLEOTIDE SEQUENCE</scope>
    <source>
        <strain evidence="10">AVDCRST_MAG34</strain>
    </source>
</reference>
<feature type="transmembrane region" description="Helical" evidence="8">
    <location>
        <begin position="209"/>
        <end position="228"/>
    </location>
</feature>
<evidence type="ECO:0000256" key="4">
    <source>
        <dbReference type="ARBA" id="ARBA00022475"/>
    </source>
</evidence>
<dbReference type="SUPFAM" id="SSF103481">
    <property type="entry name" value="Multidrug resistance efflux transporter EmrE"/>
    <property type="match status" value="2"/>
</dbReference>
<feature type="transmembrane region" description="Helical" evidence="8">
    <location>
        <begin position="73"/>
        <end position="92"/>
    </location>
</feature>
<dbReference type="AlphaFoldDB" id="A0A6J4M8J1"/>
<evidence type="ECO:0000256" key="8">
    <source>
        <dbReference type="SAM" id="Phobius"/>
    </source>
</evidence>
<dbReference type="NCBIfam" id="TIGR00688">
    <property type="entry name" value="rarD"/>
    <property type="match status" value="1"/>
</dbReference>
<feature type="domain" description="EamA" evidence="9">
    <location>
        <begin position="6"/>
        <end position="141"/>
    </location>
</feature>
<proteinExistence type="inferred from homology"/>
<evidence type="ECO:0000256" key="3">
    <source>
        <dbReference type="ARBA" id="ARBA00022448"/>
    </source>
</evidence>
<evidence type="ECO:0000256" key="5">
    <source>
        <dbReference type="ARBA" id="ARBA00022692"/>
    </source>
</evidence>
<dbReference type="PANTHER" id="PTHR22911:SF137">
    <property type="entry name" value="SOLUTE CARRIER FAMILY 35 MEMBER G2-RELATED"/>
    <property type="match status" value="1"/>
</dbReference>
<feature type="transmembrane region" description="Helical" evidence="8">
    <location>
        <begin position="104"/>
        <end position="120"/>
    </location>
</feature>
<organism evidence="10">
    <name type="scientific">uncultured Nocardioidaceae bacterium</name>
    <dbReference type="NCBI Taxonomy" id="253824"/>
    <lineage>
        <taxon>Bacteria</taxon>
        <taxon>Bacillati</taxon>
        <taxon>Actinomycetota</taxon>
        <taxon>Actinomycetes</taxon>
        <taxon>Propionibacteriales</taxon>
        <taxon>Nocardioidaceae</taxon>
        <taxon>environmental samples</taxon>
    </lineage>
</organism>
<keyword evidence="4" id="KW-1003">Cell membrane</keyword>
<feature type="transmembrane region" description="Helical" evidence="8">
    <location>
        <begin position="177"/>
        <end position="197"/>
    </location>
</feature>
<evidence type="ECO:0000259" key="9">
    <source>
        <dbReference type="Pfam" id="PF00892"/>
    </source>
</evidence>
<feature type="transmembrane region" description="Helical" evidence="8">
    <location>
        <begin position="240"/>
        <end position="259"/>
    </location>
</feature>
<dbReference type="InterPro" id="IPR000620">
    <property type="entry name" value="EamA_dom"/>
</dbReference>
<feature type="domain" description="EamA" evidence="9">
    <location>
        <begin position="151"/>
        <end position="282"/>
    </location>
</feature>
<dbReference type="PANTHER" id="PTHR22911">
    <property type="entry name" value="ACYL-MALONYL CONDENSING ENZYME-RELATED"/>
    <property type="match status" value="1"/>
</dbReference>
<feature type="transmembrane region" description="Helical" evidence="8">
    <location>
        <begin position="265"/>
        <end position="283"/>
    </location>
</feature>
<keyword evidence="5 8" id="KW-0812">Transmembrane</keyword>
<comment type="similarity">
    <text evidence="2">Belongs to the EamA transporter family.</text>
</comment>
<feature type="transmembrane region" description="Helical" evidence="8">
    <location>
        <begin position="37"/>
        <end position="55"/>
    </location>
</feature>
<dbReference type="GO" id="GO:0005886">
    <property type="term" value="C:plasma membrane"/>
    <property type="evidence" value="ECO:0007669"/>
    <property type="project" value="UniProtKB-SubCell"/>
</dbReference>
<feature type="transmembrane region" description="Helical" evidence="8">
    <location>
        <begin position="7"/>
        <end position="25"/>
    </location>
</feature>
<evidence type="ECO:0000256" key="7">
    <source>
        <dbReference type="ARBA" id="ARBA00023136"/>
    </source>
</evidence>